<keyword evidence="11 13" id="KW-0472">Membrane</keyword>
<feature type="binding site" evidence="12">
    <location>
        <position position="308"/>
    </location>
    <ligand>
        <name>K(+)</name>
        <dbReference type="ChEBI" id="CHEBI:29103"/>
    </ligand>
</feature>
<evidence type="ECO:0000256" key="3">
    <source>
        <dbReference type="ARBA" id="ARBA00022448"/>
    </source>
</evidence>
<evidence type="ECO:0000256" key="6">
    <source>
        <dbReference type="ARBA" id="ARBA00022538"/>
    </source>
</evidence>
<feature type="transmembrane region" description="Helical" evidence="13">
    <location>
        <begin position="7"/>
        <end position="30"/>
    </location>
</feature>
<feature type="transmembrane region" description="Helical" evidence="13">
    <location>
        <begin position="173"/>
        <end position="195"/>
    </location>
</feature>
<dbReference type="Proteomes" id="UP000000379">
    <property type="component" value="Chromosome"/>
</dbReference>
<evidence type="ECO:0000256" key="2">
    <source>
        <dbReference type="ARBA" id="ARBA00009137"/>
    </source>
</evidence>
<evidence type="ECO:0000256" key="8">
    <source>
        <dbReference type="ARBA" id="ARBA00022958"/>
    </source>
</evidence>
<evidence type="ECO:0000256" key="9">
    <source>
        <dbReference type="ARBA" id="ARBA00022989"/>
    </source>
</evidence>
<evidence type="ECO:0000256" key="7">
    <source>
        <dbReference type="ARBA" id="ARBA00022692"/>
    </source>
</evidence>
<evidence type="ECO:0000256" key="1">
    <source>
        <dbReference type="ARBA" id="ARBA00004429"/>
    </source>
</evidence>
<evidence type="ECO:0000256" key="12">
    <source>
        <dbReference type="PIRSR" id="PIRSR006247-1"/>
    </source>
</evidence>
<keyword evidence="6" id="KW-0633">Potassium transport</keyword>
<keyword evidence="5" id="KW-0997">Cell inner membrane</keyword>
<evidence type="ECO:0000313" key="14">
    <source>
        <dbReference type="EMBL" id="ADI13385.1"/>
    </source>
</evidence>
<dbReference type="GO" id="GO:0046872">
    <property type="term" value="F:metal ion binding"/>
    <property type="evidence" value="ECO:0007669"/>
    <property type="project" value="UniProtKB-KW"/>
</dbReference>
<feature type="transmembrane region" description="Helical" evidence="13">
    <location>
        <begin position="36"/>
        <end position="55"/>
    </location>
</feature>
<dbReference type="AlphaFoldDB" id="D7CY25"/>
<name>D7CY25_TRURR</name>
<reference evidence="15" key="1">
    <citation type="submission" date="2010-05" db="EMBL/GenBank/DDBJ databases">
        <title>The complete genome of Truepera radiovictris DSM 17093.</title>
        <authorList>
            <consortium name="US DOE Joint Genome Institute (JGI-PGF)"/>
            <person name="Lucas S."/>
            <person name="Copeland A."/>
            <person name="Lapidus A."/>
            <person name="Glavina del Rio T."/>
            <person name="Dalin E."/>
            <person name="Tice H."/>
            <person name="Bruce D."/>
            <person name="Goodwin L."/>
            <person name="Pitluck S."/>
            <person name="Kyrpides N."/>
            <person name="Mavromatis K."/>
            <person name="Ovchinnikova G."/>
            <person name="Munk A.C."/>
            <person name="Detter J.C."/>
            <person name="Han C."/>
            <person name="Tapia R."/>
            <person name="Land M."/>
            <person name="Hauser L."/>
            <person name="Markowitz V."/>
            <person name="Cheng J.-F."/>
            <person name="Hugenholtz P."/>
            <person name="Woyke T."/>
            <person name="Wu D."/>
            <person name="Tindall B."/>
            <person name="Pomrenke H.G."/>
            <person name="Brambilla E."/>
            <person name="Klenk H.-P."/>
            <person name="Eisen J.A."/>
        </authorList>
    </citation>
    <scope>NUCLEOTIDE SEQUENCE [LARGE SCALE GENOMIC DNA]</scope>
    <source>
        <strain evidence="15">DSM 17093 / CIP 108686 / LMG 22925 / RQ-24</strain>
    </source>
</reference>
<evidence type="ECO:0000256" key="4">
    <source>
        <dbReference type="ARBA" id="ARBA00022475"/>
    </source>
</evidence>
<dbReference type="EMBL" id="CP002049">
    <property type="protein sequence ID" value="ADI13385.1"/>
    <property type="molecule type" value="Genomic_DNA"/>
</dbReference>
<protein>
    <submittedName>
        <fullName evidence="14">Cation transporter</fullName>
    </submittedName>
</protein>
<dbReference type="RefSeq" id="WP_013176765.1">
    <property type="nucleotide sequence ID" value="NC_014221.1"/>
</dbReference>
<sequence>MRGRFTPFVVGVGLLGLALLNLVFALYALLIGDPTLGFVWTVAFALLVGAPLTVIGRQDARPARREALIGVSLLWLSLTFVGAVPYVVNGGMGWIDAFFESSSGFTATGATALNVFEGFAPSMFMYRAVSQWLGGVGIILLFIAVLPQLAIAGRQLFFAELPGPTEEKLTPRLSQTASAVLFIYLSLTLLCTLAYRGAGMGWFDALAHTFTTVSAAGFSPYANSFEGFDAPVEWVAIVFMFFAGISFALYQRLLQGRTWFFWHDVELRAYVAIIAAVSALVTLGLLELYEPLEAVRYATFQVLSILTTTGYASADFAAWPERTQALLVMLMFVGGSAGSAAGGVKIVRWLMVGQSTVREIRRTLHPRVVMPIYLGRVTIPEEVMRAVSAFVALFFGTVGFSTLVLAWLGADLVTAFTASVACLGNVGPGLAGVGPMSDFSHLHPVSRVLLSLMMIAGRLELLTMLVIFDRRFWILPRRRPRGRATHSW</sequence>
<comment type="similarity">
    <text evidence="2">Belongs to the TrkH potassium transport family.</text>
</comment>
<keyword evidence="12" id="KW-0479">Metal-binding</keyword>
<feature type="transmembrane region" description="Helical" evidence="13">
    <location>
        <begin position="67"/>
        <end position="88"/>
    </location>
</feature>
<dbReference type="OrthoDB" id="9810952at2"/>
<reference evidence="14 15" key="2">
    <citation type="journal article" date="2011" name="Stand. Genomic Sci.">
        <title>Complete genome sequence of Truepera radiovictrix type strain (RQ-24).</title>
        <authorList>
            <person name="Ivanova N."/>
            <person name="Rohde C."/>
            <person name="Munk C."/>
            <person name="Nolan M."/>
            <person name="Lucas S."/>
            <person name="Del Rio T.G."/>
            <person name="Tice H."/>
            <person name="Deshpande S."/>
            <person name="Cheng J.F."/>
            <person name="Tapia R."/>
            <person name="Han C."/>
            <person name="Goodwin L."/>
            <person name="Pitluck S."/>
            <person name="Liolios K."/>
            <person name="Mavromatis K."/>
            <person name="Mikhailova N."/>
            <person name="Pati A."/>
            <person name="Chen A."/>
            <person name="Palaniappan K."/>
            <person name="Land M."/>
            <person name="Hauser L."/>
            <person name="Chang Y.J."/>
            <person name="Jeffries C.D."/>
            <person name="Brambilla E."/>
            <person name="Rohde M."/>
            <person name="Goker M."/>
            <person name="Tindall B.J."/>
            <person name="Woyke T."/>
            <person name="Bristow J."/>
            <person name="Eisen J.A."/>
            <person name="Markowitz V."/>
            <person name="Hugenholtz P."/>
            <person name="Kyrpides N.C."/>
            <person name="Klenk H.P."/>
            <person name="Lapidus A."/>
        </authorList>
    </citation>
    <scope>NUCLEOTIDE SEQUENCE [LARGE SCALE GENOMIC DNA]</scope>
    <source>
        <strain evidence="15">DSM 17093 / CIP 108686 / LMG 22925 / RQ-24</strain>
    </source>
</reference>
<keyword evidence="9 13" id="KW-1133">Transmembrane helix</keyword>
<keyword evidence="15" id="KW-1185">Reference proteome</keyword>
<dbReference type="PANTHER" id="PTHR32024:SF2">
    <property type="entry name" value="TRK SYSTEM POTASSIUM UPTAKE PROTEIN TRKG-RELATED"/>
    <property type="match status" value="1"/>
</dbReference>
<evidence type="ECO:0000256" key="11">
    <source>
        <dbReference type="ARBA" id="ARBA00023136"/>
    </source>
</evidence>
<evidence type="ECO:0000313" key="15">
    <source>
        <dbReference type="Proteomes" id="UP000000379"/>
    </source>
</evidence>
<organism evidence="14 15">
    <name type="scientific">Truepera radiovictrix (strain DSM 17093 / CIP 108686 / LMG 22925 / RQ-24)</name>
    <dbReference type="NCBI Taxonomy" id="649638"/>
    <lineage>
        <taxon>Bacteria</taxon>
        <taxon>Thermotogati</taxon>
        <taxon>Deinococcota</taxon>
        <taxon>Deinococci</taxon>
        <taxon>Trueperales</taxon>
        <taxon>Trueperaceae</taxon>
        <taxon>Truepera</taxon>
    </lineage>
</organism>
<dbReference type="Pfam" id="PF02386">
    <property type="entry name" value="TrkH"/>
    <property type="match status" value="1"/>
</dbReference>
<keyword evidence="7 13" id="KW-0812">Transmembrane</keyword>
<keyword evidence="10" id="KW-0406">Ion transport</keyword>
<feature type="transmembrane region" description="Helical" evidence="13">
    <location>
        <begin position="132"/>
        <end position="153"/>
    </location>
</feature>
<dbReference type="STRING" id="649638.Trad_0245"/>
<feature type="binding site" evidence="12">
    <location>
        <position position="426"/>
    </location>
    <ligand>
        <name>K(+)</name>
        <dbReference type="ChEBI" id="CHEBI:29103"/>
    </ligand>
</feature>
<comment type="subcellular location">
    <subcellularLocation>
        <location evidence="1">Cell inner membrane</location>
        <topology evidence="1">Multi-pass membrane protein</topology>
    </subcellularLocation>
</comment>
<dbReference type="GO" id="GO:0005886">
    <property type="term" value="C:plasma membrane"/>
    <property type="evidence" value="ECO:0007669"/>
    <property type="project" value="UniProtKB-SubCell"/>
</dbReference>
<dbReference type="InterPro" id="IPR004772">
    <property type="entry name" value="TrkH"/>
</dbReference>
<gene>
    <name evidence="14" type="ordered locus">Trad_0245</name>
</gene>
<dbReference type="InterPro" id="IPR003445">
    <property type="entry name" value="Cat_transpt"/>
</dbReference>
<dbReference type="KEGG" id="tra:Trad_0245"/>
<feature type="binding site" evidence="12">
    <location>
        <position position="108"/>
    </location>
    <ligand>
        <name>K(+)</name>
        <dbReference type="ChEBI" id="CHEBI:29103"/>
    </ligand>
</feature>
<feature type="binding site" evidence="12">
    <location>
        <position position="309"/>
    </location>
    <ligand>
        <name>K(+)</name>
        <dbReference type="ChEBI" id="CHEBI:29103"/>
    </ligand>
</feature>
<dbReference type="GO" id="GO:0015379">
    <property type="term" value="F:potassium:chloride symporter activity"/>
    <property type="evidence" value="ECO:0007669"/>
    <property type="project" value="InterPro"/>
</dbReference>
<dbReference type="eggNOG" id="COG0168">
    <property type="taxonomic scope" value="Bacteria"/>
</dbReference>
<feature type="transmembrane region" description="Helical" evidence="13">
    <location>
        <begin position="448"/>
        <end position="468"/>
    </location>
</feature>
<keyword evidence="4" id="KW-1003">Cell membrane</keyword>
<feature type="transmembrane region" description="Helical" evidence="13">
    <location>
        <begin position="234"/>
        <end position="250"/>
    </location>
</feature>
<feature type="transmembrane region" description="Helical" evidence="13">
    <location>
        <begin position="326"/>
        <end position="347"/>
    </location>
</feature>
<feature type="transmembrane region" description="Helical" evidence="13">
    <location>
        <begin position="386"/>
        <end position="408"/>
    </location>
</feature>
<dbReference type="PANTHER" id="PTHR32024">
    <property type="entry name" value="TRK SYSTEM POTASSIUM UPTAKE PROTEIN TRKG-RELATED"/>
    <property type="match status" value="1"/>
</dbReference>
<evidence type="ECO:0000256" key="10">
    <source>
        <dbReference type="ARBA" id="ARBA00023065"/>
    </source>
</evidence>
<proteinExistence type="inferred from homology"/>
<evidence type="ECO:0000256" key="13">
    <source>
        <dbReference type="SAM" id="Phobius"/>
    </source>
</evidence>
<feature type="binding site" evidence="12">
    <location>
        <position position="425"/>
    </location>
    <ligand>
        <name>K(+)</name>
        <dbReference type="ChEBI" id="CHEBI:29103"/>
    </ligand>
</feature>
<evidence type="ECO:0000256" key="5">
    <source>
        <dbReference type="ARBA" id="ARBA00022519"/>
    </source>
</evidence>
<keyword evidence="3" id="KW-0813">Transport</keyword>
<dbReference type="PIRSF" id="PIRSF006247">
    <property type="entry name" value="TrkH"/>
    <property type="match status" value="1"/>
</dbReference>
<feature type="transmembrane region" description="Helical" evidence="13">
    <location>
        <begin position="270"/>
        <end position="289"/>
    </location>
</feature>
<accession>D7CY25</accession>
<dbReference type="HOGENOM" id="CLU_030708_0_2_0"/>
<keyword evidence="8 12" id="KW-0630">Potassium</keyword>